<dbReference type="HOGENOM" id="CLU_057217_6_2_7"/>
<dbReference type="RefSeq" id="WP_013136693.1">
    <property type="nucleotide sequence ID" value="NC_014166.1"/>
</dbReference>
<dbReference type="NCBIfam" id="NF010747">
    <property type="entry name" value="PRK14149.1"/>
    <property type="match status" value="1"/>
</dbReference>
<evidence type="ECO:0000256" key="7">
    <source>
        <dbReference type="ARBA" id="ARBA00053401"/>
    </source>
</evidence>
<dbReference type="HAMAP" id="MF_01151">
    <property type="entry name" value="GrpE"/>
    <property type="match status" value="1"/>
</dbReference>
<dbReference type="CDD" id="cd00446">
    <property type="entry name" value="GrpE"/>
    <property type="match status" value="1"/>
</dbReference>
<dbReference type="SUPFAM" id="SSF51064">
    <property type="entry name" value="Head domain of nucleotide exchange factor GrpE"/>
    <property type="match status" value="1"/>
</dbReference>
<dbReference type="EMBL" id="CP001999">
    <property type="protein sequence ID" value="ADG94548.1"/>
    <property type="molecule type" value="Genomic_DNA"/>
</dbReference>
<evidence type="ECO:0000256" key="1">
    <source>
        <dbReference type="ARBA" id="ARBA00004496"/>
    </source>
</evidence>
<dbReference type="GO" id="GO:0000774">
    <property type="term" value="F:adenyl-nucleotide exchange factor activity"/>
    <property type="evidence" value="ECO:0007669"/>
    <property type="project" value="InterPro"/>
</dbReference>
<feature type="region of interest" description="Disordered" evidence="14">
    <location>
        <begin position="1"/>
        <end position="20"/>
    </location>
</feature>
<dbReference type="GO" id="GO:0005829">
    <property type="term" value="C:cytosol"/>
    <property type="evidence" value="ECO:0007669"/>
    <property type="project" value="TreeGrafter"/>
</dbReference>
<feature type="coiled-coil region" evidence="13">
    <location>
        <begin position="36"/>
        <end position="70"/>
    </location>
</feature>
<keyword evidence="16" id="KW-1185">Reference proteome</keyword>
<dbReference type="OrthoDB" id="9789811at2"/>
<evidence type="ECO:0000256" key="9">
    <source>
        <dbReference type="ARBA" id="ARBA00076414"/>
    </source>
</evidence>
<name>D5V7C8_ARCNC</name>
<evidence type="ECO:0000256" key="3">
    <source>
        <dbReference type="ARBA" id="ARBA00011738"/>
    </source>
</evidence>
<dbReference type="InterPro" id="IPR013805">
    <property type="entry name" value="GrpE_CC"/>
</dbReference>
<proteinExistence type="inferred from homology"/>
<accession>D5V7C8</accession>
<dbReference type="FunFam" id="2.30.22.10:FF:000001">
    <property type="entry name" value="Protein GrpE"/>
    <property type="match status" value="1"/>
</dbReference>
<comment type="subcellular location">
    <subcellularLocation>
        <location evidence="1 10">Cytoplasm</location>
    </subcellularLocation>
</comment>
<keyword evidence="5 10" id="KW-0346">Stress response</keyword>
<sequence length="200" mass="22744">MSKDTENTNNEEIIQEEVETNEECCKDESSCCNEKAASEESKETTAEDKIAELEAKLKETEEKYLRVHADFENIKKRLEKEKYQAIDYASEKFAKDLLSPIDTLEMALAAEEAASNLSSEDLLAKLKEGVELTIKNFYTAFDKHNITVVETDGEFDPNFHNAIMQVDSEDKQTGEIVQVMQKGYMLKERLLRPAMVSIAN</sequence>
<evidence type="ECO:0000256" key="6">
    <source>
        <dbReference type="ARBA" id="ARBA00023186"/>
    </source>
</evidence>
<keyword evidence="13" id="KW-0175">Coiled coil</keyword>
<evidence type="ECO:0000256" key="13">
    <source>
        <dbReference type="SAM" id="Coils"/>
    </source>
</evidence>
<protein>
    <recommendedName>
        <fullName evidence="8 10">Protein GrpE</fullName>
    </recommendedName>
    <alternativeName>
        <fullName evidence="9 10">HSP-70 cofactor</fullName>
    </alternativeName>
</protein>
<dbReference type="SUPFAM" id="SSF58014">
    <property type="entry name" value="Coiled-coil domain of nucleotide exchange factor GrpE"/>
    <property type="match status" value="1"/>
</dbReference>
<evidence type="ECO:0000256" key="14">
    <source>
        <dbReference type="SAM" id="MobiDB-lite"/>
    </source>
</evidence>
<comment type="similarity">
    <text evidence="2 10 12">Belongs to the GrpE family.</text>
</comment>
<dbReference type="Pfam" id="PF01025">
    <property type="entry name" value="GrpE"/>
    <property type="match status" value="1"/>
</dbReference>
<dbReference type="GO" id="GO:0051082">
    <property type="term" value="F:unfolded protein binding"/>
    <property type="evidence" value="ECO:0007669"/>
    <property type="project" value="TreeGrafter"/>
</dbReference>
<dbReference type="InterPro" id="IPR000740">
    <property type="entry name" value="GrpE"/>
</dbReference>
<dbReference type="AlphaFoldDB" id="D5V7C8"/>
<dbReference type="PROSITE" id="PS01071">
    <property type="entry name" value="GRPE"/>
    <property type="match status" value="1"/>
</dbReference>
<comment type="function">
    <text evidence="7 10 11">Participates actively in the response to hyperosmotic and heat shock by preventing the aggregation of stress-denatured proteins, in association with DnaK and GrpE. It is the nucleotide exchange factor for DnaK and may function as a thermosensor. Unfolded proteins bind initially to DnaJ; upon interaction with the DnaJ-bound protein, DnaK hydrolyzes its bound ATP, resulting in the formation of a stable complex. GrpE releases ADP from DnaK; ATP binding to DnaK triggers the release of the substrate protein, thus completing the reaction cycle. Several rounds of ATP-dependent interactions between DnaJ, DnaK and GrpE are required for fully efficient folding.</text>
</comment>
<comment type="subunit">
    <text evidence="3 10">Homodimer.</text>
</comment>
<keyword evidence="6 10" id="KW-0143">Chaperone</keyword>
<dbReference type="InterPro" id="IPR009012">
    <property type="entry name" value="GrpE_head"/>
</dbReference>
<gene>
    <name evidence="10" type="primary">grpE</name>
    <name evidence="15" type="ordered locus">Arnit_2900</name>
</gene>
<evidence type="ECO:0000256" key="5">
    <source>
        <dbReference type="ARBA" id="ARBA00023016"/>
    </source>
</evidence>
<dbReference type="Gene3D" id="3.90.20.20">
    <property type="match status" value="1"/>
</dbReference>
<reference evidence="15 16" key="1">
    <citation type="journal article" date="2010" name="Stand. Genomic Sci.">
        <title>Complete genome sequence of Arcobacter nitrofigilis type strain (CI).</title>
        <authorList>
            <person name="Pati A."/>
            <person name="Gronow S."/>
            <person name="Lapidus A."/>
            <person name="Copeland A."/>
            <person name="Glavina Del Rio T."/>
            <person name="Nolan M."/>
            <person name="Lucas S."/>
            <person name="Tice H."/>
            <person name="Cheng J.F."/>
            <person name="Han C."/>
            <person name="Chertkov O."/>
            <person name="Bruce D."/>
            <person name="Tapia R."/>
            <person name="Goodwin L."/>
            <person name="Pitluck S."/>
            <person name="Liolios K."/>
            <person name="Ivanova N."/>
            <person name="Mavromatis K."/>
            <person name="Chen A."/>
            <person name="Palaniappan K."/>
            <person name="Land M."/>
            <person name="Hauser L."/>
            <person name="Chang Y.J."/>
            <person name="Jeffries C.D."/>
            <person name="Detter J.C."/>
            <person name="Rohde M."/>
            <person name="Goker M."/>
            <person name="Bristow J."/>
            <person name="Eisen J.A."/>
            <person name="Markowitz V."/>
            <person name="Hugenholtz P."/>
            <person name="Klenk H.P."/>
            <person name="Kyrpides N.C."/>
        </authorList>
    </citation>
    <scope>NUCLEOTIDE SEQUENCE [LARGE SCALE GENOMIC DNA]</scope>
    <source>
        <strain evidence="16">ATCC 33309 / DSM 7299 / CCUG 15893 / LMG 7604 / NCTC 12251 / CI</strain>
    </source>
</reference>
<dbReference type="PANTHER" id="PTHR21237:SF23">
    <property type="entry name" value="GRPE PROTEIN HOMOLOG, MITOCHONDRIAL"/>
    <property type="match status" value="1"/>
</dbReference>
<dbReference type="GO" id="GO:0051087">
    <property type="term" value="F:protein-folding chaperone binding"/>
    <property type="evidence" value="ECO:0007669"/>
    <property type="project" value="InterPro"/>
</dbReference>
<dbReference type="Proteomes" id="UP000000939">
    <property type="component" value="Chromosome"/>
</dbReference>
<dbReference type="PRINTS" id="PR00773">
    <property type="entry name" value="GRPEPROTEIN"/>
</dbReference>
<dbReference type="eggNOG" id="COG0576">
    <property type="taxonomic scope" value="Bacteria"/>
</dbReference>
<evidence type="ECO:0000256" key="2">
    <source>
        <dbReference type="ARBA" id="ARBA00009054"/>
    </source>
</evidence>
<dbReference type="GO" id="GO:0042803">
    <property type="term" value="F:protein homodimerization activity"/>
    <property type="evidence" value="ECO:0007669"/>
    <property type="project" value="InterPro"/>
</dbReference>
<dbReference type="NCBIfam" id="NF010738">
    <property type="entry name" value="PRK14140.1"/>
    <property type="match status" value="1"/>
</dbReference>
<evidence type="ECO:0000256" key="4">
    <source>
        <dbReference type="ARBA" id="ARBA00022490"/>
    </source>
</evidence>
<organism evidence="15 16">
    <name type="scientific">Arcobacter nitrofigilis (strain ATCC 33309 / DSM 7299 / CCUG 15893 / LMG 7604 / NCTC 12251 / CI)</name>
    <name type="common">Campylobacter nitrofigilis</name>
    <dbReference type="NCBI Taxonomy" id="572480"/>
    <lineage>
        <taxon>Bacteria</taxon>
        <taxon>Pseudomonadati</taxon>
        <taxon>Campylobacterota</taxon>
        <taxon>Epsilonproteobacteria</taxon>
        <taxon>Campylobacterales</taxon>
        <taxon>Arcobacteraceae</taxon>
        <taxon>Arcobacter</taxon>
    </lineage>
</organism>
<dbReference type="KEGG" id="ant:Arnit_2900"/>
<dbReference type="STRING" id="572480.Arnit_2900"/>
<evidence type="ECO:0000256" key="10">
    <source>
        <dbReference type="HAMAP-Rule" id="MF_01151"/>
    </source>
</evidence>
<evidence type="ECO:0000313" key="15">
    <source>
        <dbReference type="EMBL" id="ADG94548.1"/>
    </source>
</evidence>
<evidence type="ECO:0000313" key="16">
    <source>
        <dbReference type="Proteomes" id="UP000000939"/>
    </source>
</evidence>
<dbReference type="PANTHER" id="PTHR21237">
    <property type="entry name" value="GRPE PROTEIN"/>
    <property type="match status" value="1"/>
</dbReference>
<evidence type="ECO:0000256" key="12">
    <source>
        <dbReference type="RuleBase" id="RU004478"/>
    </source>
</evidence>
<dbReference type="Gene3D" id="2.30.22.10">
    <property type="entry name" value="Head domain of nucleotide exchange factor GrpE"/>
    <property type="match status" value="1"/>
</dbReference>
<keyword evidence="4 10" id="KW-0963">Cytoplasm</keyword>
<dbReference type="GO" id="GO:0006457">
    <property type="term" value="P:protein folding"/>
    <property type="evidence" value="ECO:0007669"/>
    <property type="project" value="InterPro"/>
</dbReference>
<evidence type="ECO:0000256" key="8">
    <source>
        <dbReference type="ARBA" id="ARBA00072274"/>
    </source>
</evidence>
<evidence type="ECO:0000256" key="11">
    <source>
        <dbReference type="RuleBase" id="RU000639"/>
    </source>
</evidence>